<dbReference type="AlphaFoldDB" id="A0AB36TIR7"/>
<accession>A0AB36TIR7</accession>
<dbReference type="EMBL" id="PDBW01000001">
    <property type="protein sequence ID" value="PFH03733.1"/>
    <property type="molecule type" value="Genomic_DNA"/>
</dbReference>
<protein>
    <submittedName>
        <fullName evidence="1">Uncharacterized protein</fullName>
    </submittedName>
</protein>
<dbReference type="Proteomes" id="UP000223596">
    <property type="component" value="Unassembled WGS sequence"/>
</dbReference>
<organism evidence="1 2">
    <name type="scientific">Acetivibrio thermocellus AD2</name>
    <dbReference type="NCBI Taxonomy" id="1138384"/>
    <lineage>
        <taxon>Bacteria</taxon>
        <taxon>Bacillati</taxon>
        <taxon>Bacillota</taxon>
        <taxon>Clostridia</taxon>
        <taxon>Eubacteriales</taxon>
        <taxon>Oscillospiraceae</taxon>
        <taxon>Acetivibrio</taxon>
    </lineage>
</organism>
<proteinExistence type="predicted"/>
<dbReference type="RefSeq" id="WP_003515908.1">
    <property type="nucleotide sequence ID" value="NZ_CP013828.1"/>
</dbReference>
<gene>
    <name evidence="1" type="ORF">M972_112546</name>
</gene>
<reference evidence="1 2" key="1">
    <citation type="submission" date="2017-09" db="EMBL/GenBank/DDBJ databases">
        <title>Evaluation of Pacific Biosciences Sequencing Technology to Finishing C. thermocellum Genome Sequences.</title>
        <authorList>
            <person name="Brown S."/>
        </authorList>
    </citation>
    <scope>NUCLEOTIDE SEQUENCE [LARGE SCALE GENOMIC DNA]</scope>
    <source>
        <strain evidence="1 2">AD2</strain>
    </source>
</reference>
<name>A0AB36TIR7_ACETH</name>
<dbReference type="GeneID" id="35803326"/>
<comment type="caution">
    <text evidence="1">The sequence shown here is derived from an EMBL/GenBank/DDBJ whole genome shotgun (WGS) entry which is preliminary data.</text>
</comment>
<sequence>MTKYEKLEIITNGINAANKIRTLQSSVSNQRADDPNNVDQVGLISQMLGILTQYSPNTHRKKLLNENLNKTRMYSEVYRGLKHEIRDIKSQNKIHKNDIIKTLHILQPVVNRRSQTLIEKILKIQEILDS</sequence>
<evidence type="ECO:0000313" key="1">
    <source>
        <dbReference type="EMBL" id="PFH03733.1"/>
    </source>
</evidence>
<evidence type="ECO:0000313" key="2">
    <source>
        <dbReference type="Proteomes" id="UP000223596"/>
    </source>
</evidence>